<evidence type="ECO:0000313" key="3">
    <source>
        <dbReference type="Proteomes" id="UP000789359"/>
    </source>
</evidence>
<keyword evidence="3" id="KW-1185">Reference proteome</keyword>
<organism evidence="2 3">
    <name type="scientific">Campylobacter suis</name>
    <dbReference type="NCBI Taxonomy" id="2790657"/>
    <lineage>
        <taxon>Bacteria</taxon>
        <taxon>Pseudomonadati</taxon>
        <taxon>Campylobacterota</taxon>
        <taxon>Epsilonproteobacteria</taxon>
        <taxon>Campylobacterales</taxon>
        <taxon>Campylobacteraceae</taxon>
        <taxon>Campylobacter</taxon>
    </lineage>
</organism>
<feature type="domain" description="6-hydroxymethylpterin diphosphokinase MptE-like" evidence="1">
    <location>
        <begin position="226"/>
        <end position="395"/>
    </location>
</feature>
<evidence type="ECO:0000259" key="1">
    <source>
        <dbReference type="Pfam" id="PF01973"/>
    </source>
</evidence>
<dbReference type="InterPro" id="IPR002826">
    <property type="entry name" value="MptE-like"/>
</dbReference>
<evidence type="ECO:0000313" key="2">
    <source>
        <dbReference type="EMBL" id="CAD7288706.1"/>
    </source>
</evidence>
<sequence length="657" mass="75532">MSKKKSEKQQAQNLQSVQNPIFAKNLQALFQQDEALAVRLFSMEGNEKFDVFMGKDPVDINIINKENFKYIYEKPVSDVHNMLDSTEKEYKRYPIMYFYGLGNGIFYKGLLYNDSHKRIIVIEPELEIIYIVLNLLDLSKELASERLILFYSENVTFSQLYFLIAKKDISPFIKLYDMHIHSYFYDDYGDDYERINRYFTEAFVQYAASCGNSIDDNLQGIEQNLINVVHMITNYPYVPLVKKRLGLLDTAVIVSTGPSLTKQLPILKKFAPYVSVISVDASYPILLKNGIIPDYVTSIERGAKTSTFFEAKDKKMDKDIYFVVASLTHPDTIRNLKDRKMVLTMRPNTEERSLGLDQHGYLGIGHSTANQAYQLAYVLKHKNIVLIGQDLAYGKDGVSHAQGHRYYEEESEYDLYAPAYGGDGEVKTTFIWNLFKNQFEKDIEQSSKEDFVTYNCTEGGARINGAIERPFLEVMNELCKDKKVKKLPNVQKVSEQVANKNMLKLYKNINKKIAIQTLAKQKIEKVFLKVVPKIDELIKLRDESKADESFFPKLVKISNDIDVLKNTLANKKFVKYIGNILGISVNFQELELAKIAVAPSDTTMQKVNKLFEWLEMHKYWLFSAAGGLNADIETTQRASKNLIKEMKKRKILPVQKG</sequence>
<accession>A0ABM8Q6W2</accession>
<dbReference type="PANTHER" id="PTHR41786">
    <property type="entry name" value="MOTILITY ACCESSORY FACTOR MAF"/>
    <property type="match status" value="1"/>
</dbReference>
<proteinExistence type="predicted"/>
<name>A0ABM8Q6W2_9BACT</name>
<dbReference type="PANTHER" id="PTHR41786:SF1">
    <property type="entry name" value="6-HYDROXYMETHYLPTERIN DIPHOSPHOKINASE MPTE-LIKE DOMAIN-CONTAINING PROTEIN"/>
    <property type="match status" value="1"/>
</dbReference>
<dbReference type="Pfam" id="PF01973">
    <property type="entry name" value="MptE-like"/>
    <property type="match status" value="1"/>
</dbReference>
<comment type="caution">
    <text evidence="2">The sequence shown here is derived from an EMBL/GenBank/DDBJ whole genome shotgun (WGS) entry which is preliminary data.</text>
</comment>
<dbReference type="EMBL" id="CAJHOE010000004">
    <property type="protein sequence ID" value="CAD7288706.1"/>
    <property type="molecule type" value="Genomic_DNA"/>
</dbReference>
<protein>
    <recommendedName>
        <fullName evidence="1">6-hydroxymethylpterin diphosphokinase MptE-like domain-containing protein</fullName>
    </recommendedName>
</protein>
<dbReference type="RefSeq" id="WP_230057218.1">
    <property type="nucleotide sequence ID" value="NZ_CAJHOE010000004.1"/>
</dbReference>
<reference evidence="2 3" key="1">
    <citation type="submission" date="2020-11" db="EMBL/GenBank/DDBJ databases">
        <authorList>
            <person name="Peeters C."/>
        </authorList>
    </citation>
    <scope>NUCLEOTIDE SEQUENCE [LARGE SCALE GENOMIC DNA]</scope>
    <source>
        <strain evidence="2 3">LMG 8286</strain>
    </source>
</reference>
<dbReference type="Proteomes" id="UP000789359">
    <property type="component" value="Unassembled WGS sequence"/>
</dbReference>
<gene>
    <name evidence="2" type="ORF">LMG8286_01474</name>
</gene>